<dbReference type="OrthoDB" id="5653881at2"/>
<dbReference type="EMBL" id="QQAX01000002">
    <property type="protein sequence ID" value="RDI48585.1"/>
    <property type="molecule type" value="Genomic_DNA"/>
</dbReference>
<proteinExistence type="predicted"/>
<keyword evidence="2" id="KW-1185">Reference proteome</keyword>
<evidence type="ECO:0000313" key="1">
    <source>
        <dbReference type="EMBL" id="RDI48585.1"/>
    </source>
</evidence>
<dbReference type="RefSeq" id="WP_114833394.1">
    <property type="nucleotide sequence ID" value="NZ_LR699114.1"/>
</dbReference>
<protein>
    <submittedName>
        <fullName evidence="1">Uncharacterized protein</fullName>
    </submittedName>
</protein>
<organism evidence="1 2">
    <name type="scientific">Aquicella lusitana</name>
    <dbReference type="NCBI Taxonomy" id="254246"/>
    <lineage>
        <taxon>Bacteria</taxon>
        <taxon>Pseudomonadati</taxon>
        <taxon>Pseudomonadota</taxon>
        <taxon>Gammaproteobacteria</taxon>
        <taxon>Legionellales</taxon>
        <taxon>Coxiellaceae</taxon>
        <taxon>Aquicella</taxon>
    </lineage>
</organism>
<dbReference type="AlphaFoldDB" id="A0A370GY56"/>
<reference evidence="1 2" key="1">
    <citation type="submission" date="2018-07" db="EMBL/GenBank/DDBJ databases">
        <title>Genomic Encyclopedia of Type Strains, Phase IV (KMG-IV): sequencing the most valuable type-strain genomes for metagenomic binning, comparative biology and taxonomic classification.</title>
        <authorList>
            <person name="Goeker M."/>
        </authorList>
    </citation>
    <scope>NUCLEOTIDE SEQUENCE [LARGE SCALE GENOMIC DNA]</scope>
    <source>
        <strain evidence="1 2">DSM 16500</strain>
    </source>
</reference>
<sequence>MAFLRVYGITLSSKNNTSETESTLWAITSSTINREGKEQPLCVLECSSETEAFETFSNIDNAMDPMLDESEEIFNENETSLGLHPAYYLTTSGRHVIASQNLLEELFDAKPVEKLASTSDVFYHLSQHSDRIIKYQLLTSLKQQDTPAEETVEDYLDDFLGAKKWHRGAKSAAITEGYYYDALIYPDTNFFHILWLPAAPYNGKKMLSAYGCNPASAKRLEQFIKYEASSKRLDIPPFSLARHNDIVVASEAFLTTLFGERPAVIKFSTQKGFLDAAADHRADSISAIYSAWNNKKAKREMARLLTQRDAPLPPPSAIQMCLFKSYNLTTPLPSKSDLPTPTNVQLAVPAQNSFLNAPPINNTQPSFLVQNASLFGTAVQPRQLPGFSLAPYISTPNMTDEEWVDSVIISDSQNRL</sequence>
<name>A0A370GY56_9COXI</name>
<dbReference type="Proteomes" id="UP000254720">
    <property type="component" value="Unassembled WGS sequence"/>
</dbReference>
<evidence type="ECO:0000313" key="2">
    <source>
        <dbReference type="Proteomes" id="UP000254720"/>
    </source>
</evidence>
<accession>A0A370GY56</accession>
<gene>
    <name evidence="1" type="ORF">C8D86_10212</name>
</gene>
<comment type="caution">
    <text evidence="1">The sequence shown here is derived from an EMBL/GenBank/DDBJ whole genome shotgun (WGS) entry which is preliminary data.</text>
</comment>